<evidence type="ECO:0000313" key="8">
    <source>
        <dbReference type="Proteomes" id="UP001363151"/>
    </source>
</evidence>
<dbReference type="EMBL" id="JBBJCI010000092">
    <property type="protein sequence ID" value="KAK7248564.1"/>
    <property type="molecule type" value="Genomic_DNA"/>
</dbReference>
<keyword evidence="4 5" id="KW-0067">ATP-binding</keyword>
<keyword evidence="5 7" id="KW-0418">Kinase</keyword>
<dbReference type="PANTHER" id="PTHR42700">
    <property type="entry name" value="SULFATE ADENYLYLTRANSFERASE"/>
    <property type="match status" value="1"/>
</dbReference>
<sequence length="275" mass="29337">MGAYDDDDGAVKISKSQLFIGGISIVLCSLLVLSRSNGTLACSNPGDFDIGAYREAALANTPPNIIECAGAEAGGSQELCHLPRDERYGAIGQKGITLWMTGLSGSGKSTIAGALEERLVLEHGKVVQMLDGDNVRTGLNRDLGFSPSDRAESVRRVGELACLFNAGGVITLVTLVSPYRADRDAAKARHGDMGLKFLEVYMNVDIDVVQARDPKGLYAKVKAGEITSFTGMSEDAPYEMPLHPDIDLPNNEMTIDESVDMLMEILTLEGVLVGN</sequence>
<evidence type="ECO:0000256" key="3">
    <source>
        <dbReference type="ARBA" id="ARBA00022741"/>
    </source>
</evidence>
<dbReference type="HAMAP" id="MF_00065">
    <property type="entry name" value="Adenylyl_sulf_kinase"/>
    <property type="match status" value="1"/>
</dbReference>
<dbReference type="SUPFAM" id="SSF52540">
    <property type="entry name" value="P-loop containing nucleoside triphosphate hydrolases"/>
    <property type="match status" value="1"/>
</dbReference>
<gene>
    <name evidence="7" type="primary">MET14</name>
    <name evidence="7" type="ORF">SO694_00160012</name>
</gene>
<dbReference type="Proteomes" id="UP001363151">
    <property type="component" value="Unassembled WGS sequence"/>
</dbReference>
<dbReference type="PANTHER" id="PTHR42700:SF1">
    <property type="entry name" value="SULFATE ADENYLYLTRANSFERASE"/>
    <property type="match status" value="1"/>
</dbReference>
<comment type="pathway">
    <text evidence="5">Sulfur metabolism; hydrogen sulfide biosynthesis; sulfite from sulfate: step 2/3.</text>
</comment>
<dbReference type="InterPro" id="IPR002891">
    <property type="entry name" value="APS"/>
</dbReference>
<dbReference type="EC" id="2.7.1.25" evidence="1 5"/>
<dbReference type="Gene3D" id="3.40.50.300">
    <property type="entry name" value="P-loop containing nucleotide triphosphate hydrolases"/>
    <property type="match status" value="1"/>
</dbReference>
<evidence type="ECO:0000313" key="7">
    <source>
        <dbReference type="EMBL" id="KAK7248564.1"/>
    </source>
</evidence>
<comment type="caution">
    <text evidence="7">The sequence shown here is derived from an EMBL/GenBank/DDBJ whole genome shotgun (WGS) entry which is preliminary data.</text>
</comment>
<proteinExistence type="inferred from homology"/>
<keyword evidence="2 5" id="KW-0808">Transferase</keyword>
<evidence type="ECO:0000256" key="4">
    <source>
        <dbReference type="ARBA" id="ARBA00022840"/>
    </source>
</evidence>
<dbReference type="CDD" id="cd02027">
    <property type="entry name" value="APSK"/>
    <property type="match status" value="1"/>
</dbReference>
<dbReference type="GO" id="GO:0016301">
    <property type="term" value="F:kinase activity"/>
    <property type="evidence" value="ECO:0007669"/>
    <property type="project" value="UniProtKB-KW"/>
</dbReference>
<dbReference type="InterPro" id="IPR059117">
    <property type="entry name" value="APS_kinase_dom"/>
</dbReference>
<evidence type="ECO:0000259" key="6">
    <source>
        <dbReference type="Pfam" id="PF01583"/>
    </source>
</evidence>
<dbReference type="NCBIfam" id="TIGR00455">
    <property type="entry name" value="apsK"/>
    <property type="match status" value="1"/>
</dbReference>
<name>A0ABR1G6J8_AURAN</name>
<comment type="similarity">
    <text evidence="5">Belongs to the APS kinase family.</text>
</comment>
<keyword evidence="8" id="KW-1185">Reference proteome</keyword>
<comment type="function">
    <text evidence="5">Catalyzes the synthesis of activated sulfate.</text>
</comment>
<dbReference type="NCBIfam" id="NF003013">
    <property type="entry name" value="PRK03846.1"/>
    <property type="match status" value="1"/>
</dbReference>
<organism evidence="7 8">
    <name type="scientific">Aureococcus anophagefferens</name>
    <name type="common">Harmful bloom alga</name>
    <dbReference type="NCBI Taxonomy" id="44056"/>
    <lineage>
        <taxon>Eukaryota</taxon>
        <taxon>Sar</taxon>
        <taxon>Stramenopiles</taxon>
        <taxon>Ochrophyta</taxon>
        <taxon>Pelagophyceae</taxon>
        <taxon>Pelagomonadales</taxon>
        <taxon>Pelagomonadaceae</taxon>
        <taxon>Aureococcus</taxon>
    </lineage>
</organism>
<reference evidence="7 8" key="1">
    <citation type="submission" date="2024-03" db="EMBL/GenBank/DDBJ databases">
        <title>Aureococcus anophagefferens CCMP1851 and Kratosvirus quantuckense: Draft genome of a second virus-susceptible host strain in the model system.</title>
        <authorList>
            <person name="Chase E."/>
            <person name="Truchon A.R."/>
            <person name="Schepens W."/>
            <person name="Wilhelm S.W."/>
        </authorList>
    </citation>
    <scope>NUCLEOTIDE SEQUENCE [LARGE SCALE GENOMIC DNA]</scope>
    <source>
        <strain evidence="7 8">CCMP1851</strain>
    </source>
</reference>
<evidence type="ECO:0000256" key="5">
    <source>
        <dbReference type="RuleBase" id="RU004347"/>
    </source>
</evidence>
<evidence type="ECO:0000256" key="2">
    <source>
        <dbReference type="ARBA" id="ARBA00022679"/>
    </source>
</evidence>
<feature type="domain" description="APS kinase" evidence="6">
    <location>
        <begin position="94"/>
        <end position="247"/>
    </location>
</feature>
<dbReference type="InterPro" id="IPR027417">
    <property type="entry name" value="P-loop_NTPase"/>
</dbReference>
<evidence type="ECO:0000256" key="1">
    <source>
        <dbReference type="ARBA" id="ARBA00012121"/>
    </source>
</evidence>
<keyword evidence="3 5" id="KW-0547">Nucleotide-binding</keyword>
<protein>
    <recommendedName>
        <fullName evidence="1 5">Adenylyl-sulfate kinase</fullName>
        <ecNumber evidence="1 5">2.7.1.25</ecNumber>
    </recommendedName>
</protein>
<dbReference type="Pfam" id="PF01583">
    <property type="entry name" value="APS_kinase"/>
    <property type="match status" value="1"/>
</dbReference>
<dbReference type="InterPro" id="IPR050512">
    <property type="entry name" value="Sulf_AdTrans/APS_kinase"/>
</dbReference>
<accession>A0ABR1G6J8</accession>
<comment type="catalytic activity">
    <reaction evidence="5">
        <text>adenosine 5'-phosphosulfate + ATP = 3'-phosphoadenylyl sulfate + ADP + H(+)</text>
        <dbReference type="Rhea" id="RHEA:24152"/>
        <dbReference type="ChEBI" id="CHEBI:15378"/>
        <dbReference type="ChEBI" id="CHEBI:30616"/>
        <dbReference type="ChEBI" id="CHEBI:58243"/>
        <dbReference type="ChEBI" id="CHEBI:58339"/>
        <dbReference type="ChEBI" id="CHEBI:456216"/>
        <dbReference type="EC" id="2.7.1.25"/>
    </reaction>
</comment>